<gene>
    <name evidence="1" type="ORF">GMI68_02165</name>
</gene>
<reference evidence="1 2" key="1">
    <citation type="submission" date="2019-11" db="EMBL/GenBank/DDBJ databases">
        <title>Eggerthellaceae novel genus isolated from the rectal contents of marmort.</title>
        <authorList>
            <person name="Zhang G."/>
        </authorList>
    </citation>
    <scope>NUCLEOTIDE SEQUENCE [LARGE SCALE GENOMIC DNA]</scope>
    <source>
        <strain evidence="2">zg-886</strain>
    </source>
</reference>
<protein>
    <submittedName>
        <fullName evidence="1">Uncharacterized protein</fullName>
    </submittedName>
</protein>
<evidence type="ECO:0000313" key="1">
    <source>
        <dbReference type="EMBL" id="NHM13586.1"/>
    </source>
</evidence>
<dbReference type="EMBL" id="WPCR01000002">
    <property type="protein sequence ID" value="NHM13586.1"/>
    <property type="molecule type" value="Genomic_DNA"/>
</dbReference>
<sequence length="81" mass="9415">MFVKANFGDPLTESQMEACAVMAMRMMLEDFSAEKECPFPEALVRFAESRTYRTLFDYDTRLWAEGPDYLRGVWMREEAGA</sequence>
<proteinExistence type="predicted"/>
<accession>A0ABX0IL32</accession>
<dbReference type="Proteomes" id="UP000636394">
    <property type="component" value="Unassembled WGS sequence"/>
</dbReference>
<keyword evidence="2" id="KW-1185">Reference proteome</keyword>
<name>A0ABX0IL32_9ACTN</name>
<organism evidence="1 2">
    <name type="scientific">Xiamenia xianingshaonis</name>
    <dbReference type="NCBI Taxonomy" id="2682776"/>
    <lineage>
        <taxon>Bacteria</taxon>
        <taxon>Bacillati</taxon>
        <taxon>Actinomycetota</taxon>
        <taxon>Coriobacteriia</taxon>
        <taxon>Eggerthellales</taxon>
        <taxon>Eggerthellaceae</taxon>
        <taxon>Xiamenia</taxon>
    </lineage>
</organism>
<comment type="caution">
    <text evidence="1">The sequence shown here is derived from an EMBL/GenBank/DDBJ whole genome shotgun (WGS) entry which is preliminary data.</text>
</comment>
<evidence type="ECO:0000313" key="2">
    <source>
        <dbReference type="Proteomes" id="UP000636394"/>
    </source>
</evidence>